<dbReference type="EMBL" id="RDPI01000016">
    <property type="protein sequence ID" value="MBF4374135.1"/>
    <property type="molecule type" value="Genomic_DNA"/>
</dbReference>
<sequence length="64" mass="7333">MYATQAIEKINEKLKTQHNINLTNCICNNKDFNSIVIQYKKGFMTLEDATLAVKNTIIQNLSNE</sequence>
<reference evidence="2 3" key="1">
    <citation type="journal article" date="2021" name="PeerJ">
        <title>Analysis of 44 Vibrio anguillarum genomes reveals high genetic diversity.</title>
        <authorList>
            <person name="Hansen M.J."/>
            <person name="Dalsgaard I."/>
        </authorList>
    </citation>
    <scope>NUCLEOTIDE SEQUENCE</scope>
    <source>
        <strain evidence="1 3">040915-1/1B</strain>
        <strain evidence="2">850617-1/1</strain>
    </source>
</reference>
<evidence type="ECO:0000313" key="2">
    <source>
        <dbReference type="EMBL" id="MBF4436620.1"/>
    </source>
</evidence>
<gene>
    <name evidence="1" type="ORF">EAY46_13755</name>
    <name evidence="2" type="ORF">ERJ77_19395</name>
</gene>
<comment type="caution">
    <text evidence="2">The sequence shown here is derived from an EMBL/GenBank/DDBJ whole genome shotgun (WGS) entry which is preliminary data.</text>
</comment>
<dbReference type="Proteomes" id="UP000786185">
    <property type="component" value="Unassembled WGS sequence"/>
</dbReference>
<name>A0AAW4BG39_VIBAN</name>
<organism evidence="2 4">
    <name type="scientific">Vibrio anguillarum</name>
    <name type="common">Listonella anguillarum</name>
    <dbReference type="NCBI Taxonomy" id="55601"/>
    <lineage>
        <taxon>Bacteria</taxon>
        <taxon>Pseudomonadati</taxon>
        <taxon>Pseudomonadota</taxon>
        <taxon>Gammaproteobacteria</taxon>
        <taxon>Vibrionales</taxon>
        <taxon>Vibrionaceae</taxon>
        <taxon>Vibrio</taxon>
    </lineage>
</organism>
<dbReference type="EMBL" id="SCLC01000241">
    <property type="protein sequence ID" value="MBF4436620.1"/>
    <property type="molecule type" value="Genomic_DNA"/>
</dbReference>
<dbReference type="AlphaFoldDB" id="A0AAW4BG39"/>
<accession>A0AAW4BG39</accession>
<protein>
    <submittedName>
        <fullName evidence="2">Uncharacterized protein</fullName>
    </submittedName>
</protein>
<evidence type="ECO:0000313" key="3">
    <source>
        <dbReference type="Proteomes" id="UP000726136"/>
    </source>
</evidence>
<proteinExistence type="predicted"/>
<keyword evidence="3" id="KW-1185">Reference proteome</keyword>
<evidence type="ECO:0000313" key="4">
    <source>
        <dbReference type="Proteomes" id="UP000786185"/>
    </source>
</evidence>
<evidence type="ECO:0000313" key="1">
    <source>
        <dbReference type="EMBL" id="MBF4374135.1"/>
    </source>
</evidence>
<dbReference type="Proteomes" id="UP000726136">
    <property type="component" value="Unassembled WGS sequence"/>
</dbReference>